<dbReference type="AlphaFoldDB" id="A0A8S1H7N3"/>
<dbReference type="OrthoDB" id="5866477at2759"/>
<evidence type="ECO:0000313" key="8">
    <source>
        <dbReference type="EMBL" id="CAD6190568.1"/>
    </source>
</evidence>
<keyword evidence="5" id="KW-0406">Ion transport</keyword>
<keyword evidence="9" id="KW-1185">Reference proteome</keyword>
<dbReference type="SUPFAM" id="SSF63712">
    <property type="entry name" value="Nicotinic receptor ligand binding domain-like"/>
    <property type="match status" value="2"/>
</dbReference>
<dbReference type="SUPFAM" id="SSF90112">
    <property type="entry name" value="Neurotransmitter-gated ion-channel transmembrane pore"/>
    <property type="match status" value="2"/>
</dbReference>
<dbReference type="FunFam" id="2.70.170.10:FF:000027">
    <property type="entry name" value="Ligand-Gated ion Channel"/>
    <property type="match status" value="1"/>
</dbReference>
<feature type="signal peptide" evidence="5">
    <location>
        <begin position="1"/>
        <end position="22"/>
    </location>
</feature>
<dbReference type="GO" id="GO:0005230">
    <property type="term" value="F:extracellular ligand-gated monoatomic ion channel activity"/>
    <property type="evidence" value="ECO:0007669"/>
    <property type="project" value="InterPro"/>
</dbReference>
<accession>A0A8S1H7N3</accession>
<keyword evidence="5" id="KW-0732">Signal</keyword>
<evidence type="ECO:0000313" key="9">
    <source>
        <dbReference type="Proteomes" id="UP000835052"/>
    </source>
</evidence>
<feature type="chain" id="PRO_5035963390" description="Neurotransmitter-gated ion-channel ligand-binding domain-containing protein" evidence="5">
    <location>
        <begin position="23"/>
        <end position="641"/>
    </location>
</feature>
<dbReference type="PRINTS" id="PR00252">
    <property type="entry name" value="NRIONCHANNEL"/>
</dbReference>
<gene>
    <name evidence="8" type="ORF">CAUJ_LOCUS6487</name>
</gene>
<dbReference type="CDD" id="cd19051">
    <property type="entry name" value="LGIC_TM_cation"/>
    <property type="match status" value="1"/>
</dbReference>
<feature type="transmembrane region" description="Helical" evidence="5">
    <location>
        <begin position="221"/>
        <end position="243"/>
    </location>
</feature>
<dbReference type="CDD" id="cd18989">
    <property type="entry name" value="LGIC_ECD_cation"/>
    <property type="match status" value="2"/>
</dbReference>
<dbReference type="GO" id="GO:0004888">
    <property type="term" value="F:transmembrane signaling receptor activity"/>
    <property type="evidence" value="ECO:0007669"/>
    <property type="project" value="InterPro"/>
</dbReference>
<evidence type="ECO:0000259" key="7">
    <source>
        <dbReference type="Pfam" id="PF02932"/>
    </source>
</evidence>
<comment type="caution">
    <text evidence="8">The sequence shown here is derived from an EMBL/GenBank/DDBJ whole genome shotgun (WGS) entry which is preliminary data.</text>
</comment>
<feature type="domain" description="Neurotransmitter-gated ion-channel transmembrane" evidence="7">
    <location>
        <begin position="226"/>
        <end position="307"/>
    </location>
</feature>
<dbReference type="Proteomes" id="UP000835052">
    <property type="component" value="Unassembled WGS sequence"/>
</dbReference>
<keyword evidence="3 5" id="KW-1133">Transmembrane helix</keyword>
<dbReference type="InterPro" id="IPR018000">
    <property type="entry name" value="Neurotransmitter_ion_chnl_CS"/>
</dbReference>
<dbReference type="PROSITE" id="PS00236">
    <property type="entry name" value="NEUROTR_ION_CHANNEL"/>
    <property type="match status" value="2"/>
</dbReference>
<feature type="transmembrane region" description="Helical" evidence="5">
    <location>
        <begin position="282"/>
        <end position="303"/>
    </location>
</feature>
<sequence>MLSVLTPLTVFLFFESHLPVKCETAYESYINHQKRLANDIFQNYNNDDQPQEKVSFAVELVTFWKEPRLRWNPPEYGNIEQLYVTEKKIWTPPIQPFGSNSYEIFMNGDIRLNIIRYNTEASGYISAKIATVCPMNVADFPFDSQVCQVRLCSPYFAIEEIRMLAEVYQAILDPDMISTMGNSEWSVVRLGSKVEQLKFFDHFGSMELVIFEIEIKRNPVYYIYMILIPSFIINAVSLIGVFLKDADRMSRLGVGLTNIMTMTFILGVMADKIPKTPSVPLLGNYIMANLAIMVVAIFTMTVLQSVRTGMQGRSDNVEEYESFLSHQKRLVADVFNGYDALVTPVYTKVDSLLPPDSVPNKPARFNLTIFLFYVKLVEVVEPQEKVSVVTEIILYWNEPRLAWNDSDYGDIQSIYVTEEKHFHQVRYDSQASAYVSAIISTVCPMNVADFPFDDQVCKVRFCVPYFNIGEIKLLQEIYGQIMNPFSIATMGTSEWLMTNLIGKVDELKYNDTFGNMETIVYELHMQRNPVYYVYMILIPSFIINAVSIIGVFLKEADQMSKLGVGLTNIMTMTFILGVMADKIPKTPSIPLLGIYIIINLALMIVAIFLMFFLKIIRRHIQKRIETTKNLAETGNMLWEAF</sequence>
<dbReference type="InterPro" id="IPR036719">
    <property type="entry name" value="Neuro-gated_channel_TM_sf"/>
</dbReference>
<keyword evidence="4 5" id="KW-0472">Membrane</keyword>
<evidence type="ECO:0000256" key="5">
    <source>
        <dbReference type="RuleBase" id="RU000687"/>
    </source>
</evidence>
<comment type="similarity">
    <text evidence="5">Belongs to the ligand-gated ion channel (TC 1.A.9) family.</text>
</comment>
<proteinExistence type="inferred from homology"/>
<dbReference type="InterPro" id="IPR036734">
    <property type="entry name" value="Neur_chan_lig-bd_sf"/>
</dbReference>
<dbReference type="EMBL" id="CAJGYM010000016">
    <property type="protein sequence ID" value="CAD6190568.1"/>
    <property type="molecule type" value="Genomic_DNA"/>
</dbReference>
<keyword evidence="5" id="KW-0813">Transport</keyword>
<feature type="transmembrane region" description="Helical" evidence="5">
    <location>
        <begin position="252"/>
        <end position="270"/>
    </location>
</feature>
<evidence type="ECO:0000256" key="3">
    <source>
        <dbReference type="ARBA" id="ARBA00022989"/>
    </source>
</evidence>
<evidence type="ECO:0000256" key="1">
    <source>
        <dbReference type="ARBA" id="ARBA00004141"/>
    </source>
</evidence>
<evidence type="ECO:0000256" key="2">
    <source>
        <dbReference type="ARBA" id="ARBA00022692"/>
    </source>
</evidence>
<dbReference type="Pfam" id="PF02932">
    <property type="entry name" value="Neur_chan_memb"/>
    <property type="match status" value="1"/>
</dbReference>
<dbReference type="Gene3D" id="2.70.170.10">
    <property type="entry name" value="Neurotransmitter-gated ion-channel ligand-binding domain"/>
    <property type="match status" value="3"/>
</dbReference>
<dbReference type="Pfam" id="PF02931">
    <property type="entry name" value="Neur_chan_LBD"/>
    <property type="match status" value="2"/>
</dbReference>
<organism evidence="8 9">
    <name type="scientific">Caenorhabditis auriculariae</name>
    <dbReference type="NCBI Taxonomy" id="2777116"/>
    <lineage>
        <taxon>Eukaryota</taxon>
        <taxon>Metazoa</taxon>
        <taxon>Ecdysozoa</taxon>
        <taxon>Nematoda</taxon>
        <taxon>Chromadorea</taxon>
        <taxon>Rhabditida</taxon>
        <taxon>Rhabditina</taxon>
        <taxon>Rhabditomorpha</taxon>
        <taxon>Rhabditoidea</taxon>
        <taxon>Rhabditidae</taxon>
        <taxon>Peloderinae</taxon>
        <taxon>Caenorhabditis</taxon>
    </lineage>
</organism>
<keyword evidence="2 5" id="KW-0812">Transmembrane</keyword>
<dbReference type="InterPro" id="IPR006202">
    <property type="entry name" value="Neur_chan_lig-bd"/>
</dbReference>
<name>A0A8S1H7N3_9PELO</name>
<dbReference type="PANTHER" id="PTHR18945">
    <property type="entry name" value="NEUROTRANSMITTER GATED ION CHANNEL"/>
    <property type="match status" value="1"/>
</dbReference>
<dbReference type="Gene3D" id="1.20.58.390">
    <property type="entry name" value="Neurotransmitter-gated ion-channel transmembrane domain"/>
    <property type="match status" value="2"/>
</dbReference>
<keyword evidence="5" id="KW-0407">Ion channel</keyword>
<dbReference type="InterPro" id="IPR006201">
    <property type="entry name" value="Neur_channel"/>
</dbReference>
<reference evidence="8" key="1">
    <citation type="submission" date="2020-10" db="EMBL/GenBank/DDBJ databases">
        <authorList>
            <person name="Kikuchi T."/>
        </authorList>
    </citation>
    <scope>NUCLEOTIDE SEQUENCE</scope>
    <source>
        <strain evidence="8">NKZ352</strain>
    </source>
</reference>
<feature type="domain" description="Neurotransmitter-gated ion-channel ligand-binding" evidence="6">
    <location>
        <begin position="48"/>
        <end position="219"/>
    </location>
</feature>
<evidence type="ECO:0008006" key="10">
    <source>
        <dbReference type="Google" id="ProtNLM"/>
    </source>
</evidence>
<evidence type="ECO:0000259" key="6">
    <source>
        <dbReference type="Pfam" id="PF02931"/>
    </source>
</evidence>
<comment type="subcellular location">
    <subcellularLocation>
        <location evidence="1">Membrane</location>
        <topology evidence="1">Multi-pass membrane protein</topology>
    </subcellularLocation>
</comment>
<dbReference type="GO" id="GO:0016020">
    <property type="term" value="C:membrane"/>
    <property type="evidence" value="ECO:0007669"/>
    <property type="project" value="UniProtKB-SubCell"/>
</dbReference>
<protein>
    <recommendedName>
        <fullName evidence="10">Neurotransmitter-gated ion-channel ligand-binding domain-containing protein</fullName>
    </recommendedName>
</protein>
<feature type="transmembrane region" description="Helical" evidence="5">
    <location>
        <begin position="531"/>
        <end position="553"/>
    </location>
</feature>
<dbReference type="InterPro" id="IPR038050">
    <property type="entry name" value="Neuro_actylchol_rec"/>
</dbReference>
<dbReference type="InterPro" id="IPR006029">
    <property type="entry name" value="Neurotrans-gated_channel_TM"/>
</dbReference>
<evidence type="ECO:0000256" key="4">
    <source>
        <dbReference type="ARBA" id="ARBA00023136"/>
    </source>
</evidence>
<feature type="transmembrane region" description="Helical" evidence="5">
    <location>
        <begin position="592"/>
        <end position="613"/>
    </location>
</feature>
<feature type="domain" description="Neurotransmitter-gated ion-channel ligand-binding" evidence="6">
    <location>
        <begin position="416"/>
        <end position="529"/>
    </location>
</feature>